<reference evidence="3 5" key="1">
    <citation type="submission" date="2019-04" db="EMBL/GenBank/DDBJ databases">
        <title>Complete genome sequence of Agrobacterium larrymoorei CFBP5473.</title>
        <authorList>
            <person name="Haryono M."/>
            <person name="Chou L."/>
            <person name="Lin Y.-C."/>
            <person name="Lai E.-M."/>
            <person name="Kuo C.-H."/>
        </authorList>
    </citation>
    <scope>NUCLEOTIDE SEQUENCE [LARGE SCALE GENOMIC DNA]</scope>
    <source>
        <strain evidence="3 5">CFBP5473</strain>
    </source>
</reference>
<evidence type="ECO:0000313" key="3">
    <source>
        <dbReference type="EMBL" id="QCI98356.1"/>
    </source>
</evidence>
<organism evidence="3 5">
    <name type="scientific">Agrobacterium larrymoorei</name>
    <dbReference type="NCBI Taxonomy" id="160699"/>
    <lineage>
        <taxon>Bacteria</taxon>
        <taxon>Pseudomonadati</taxon>
        <taxon>Pseudomonadota</taxon>
        <taxon>Alphaproteobacteria</taxon>
        <taxon>Hyphomicrobiales</taxon>
        <taxon>Rhizobiaceae</taxon>
        <taxon>Rhizobium/Agrobacterium group</taxon>
        <taxon>Agrobacterium</taxon>
    </lineage>
</organism>
<sequence length="237" mass="26877">MNPKILSALNQVNSPIKLQPPTAIGLLKSTKTILSCAVKKAAIMVEMHEIRYIFERRDFVALTRALVRRPFWTTALKFIFASLIAGHVFVVQLMLSTGKRISADYLDFYFNSLPLWFLPLVLTACGDHLAGLLAAYVFKKNASANKEIIIDLQDDVIRARSDDIKSEIGWKSIVRVIETDKYLFLALSKREALTLPKRAFPSDAALAETMQFVREHVSPQTPIVRHYRFRTIDLRAA</sequence>
<dbReference type="AlphaFoldDB" id="A0A4D7DVS2"/>
<dbReference type="EMBL" id="CP039691">
    <property type="protein sequence ID" value="QCI98356.1"/>
    <property type="molecule type" value="Genomic_DNA"/>
</dbReference>
<accession>A0A4D7DVS2</accession>
<dbReference type="Pfam" id="PF14317">
    <property type="entry name" value="YcxB"/>
    <property type="match status" value="1"/>
</dbReference>
<dbReference type="InterPro" id="IPR025588">
    <property type="entry name" value="YcxB-like_C"/>
</dbReference>
<feature type="transmembrane region" description="Helical" evidence="1">
    <location>
        <begin position="74"/>
        <end position="95"/>
    </location>
</feature>
<dbReference type="Proteomes" id="UP000826513">
    <property type="component" value="Chromosome 1"/>
</dbReference>
<keyword evidence="6" id="KW-1185">Reference proteome</keyword>
<reference evidence="4 6" key="2">
    <citation type="submission" date="2021-03" db="EMBL/GenBank/DDBJ databases">
        <title>Rapid diversification of plasmids in a genus of pathogenic and nitrogen fixing bacteria.</title>
        <authorList>
            <person name="Weisberg A.J."/>
            <person name="Miller M."/>
            <person name="Ream W."/>
            <person name="Grunwald N.J."/>
            <person name="Chang J.H."/>
        </authorList>
    </citation>
    <scope>NUCLEOTIDE SEQUENCE [LARGE SCALE GENOMIC DNA]</scope>
    <source>
        <strain evidence="4 6">AF3.44</strain>
    </source>
</reference>
<dbReference type="RefSeq" id="WP_084631815.1">
    <property type="nucleotide sequence ID" value="NZ_CP039691.1"/>
</dbReference>
<dbReference type="KEGG" id="alf:CFBP5473_10825"/>
<evidence type="ECO:0000259" key="2">
    <source>
        <dbReference type="Pfam" id="PF14317"/>
    </source>
</evidence>
<keyword evidence="1" id="KW-0472">Membrane</keyword>
<keyword evidence="1" id="KW-0812">Transmembrane</keyword>
<dbReference type="EMBL" id="CP072167">
    <property type="protein sequence ID" value="QYA06189.1"/>
    <property type="molecule type" value="Genomic_DNA"/>
</dbReference>
<evidence type="ECO:0000313" key="5">
    <source>
        <dbReference type="Proteomes" id="UP000298545"/>
    </source>
</evidence>
<proteinExistence type="predicted"/>
<feature type="transmembrane region" description="Helical" evidence="1">
    <location>
        <begin position="115"/>
        <end position="138"/>
    </location>
</feature>
<name>A0A4D7DVS2_9HYPH</name>
<evidence type="ECO:0000313" key="6">
    <source>
        <dbReference type="Proteomes" id="UP000826513"/>
    </source>
</evidence>
<dbReference type="OrthoDB" id="8410118at2"/>
<dbReference type="STRING" id="1367849.GCA_000518585_04382"/>
<keyword evidence="1" id="KW-1133">Transmembrane helix</keyword>
<evidence type="ECO:0000313" key="4">
    <source>
        <dbReference type="EMBL" id="QYA06189.1"/>
    </source>
</evidence>
<gene>
    <name evidence="3" type="ORF">CFBP5473_10825</name>
    <name evidence="4" type="ORF">J5285_08895</name>
</gene>
<dbReference type="Proteomes" id="UP000298545">
    <property type="component" value="Chromosome circular"/>
</dbReference>
<feature type="domain" description="YcxB-like C-terminal" evidence="2">
    <location>
        <begin position="154"/>
        <end position="208"/>
    </location>
</feature>
<protein>
    <submittedName>
        <fullName evidence="3">YcxB family protein</fullName>
    </submittedName>
</protein>
<evidence type="ECO:0000256" key="1">
    <source>
        <dbReference type="SAM" id="Phobius"/>
    </source>
</evidence>